<evidence type="ECO:0000313" key="3">
    <source>
        <dbReference type="Proteomes" id="UP000011721"/>
    </source>
</evidence>
<keyword evidence="1" id="KW-0472">Membrane</keyword>
<accession>M1PCP0</accession>
<sequence>MEYNVSSLTALQLIVDSGLLILIWLVQLIIYPSFRYTENNQFVAWHGRYTALIGLIVAPLMFSQVGVEVAFFLGQDPRWNRILIILAIWTATFGLSVPCHNRLHRQGKELITLKRLVTTNWIRTLCWSLLFLETVLISDGNFF</sequence>
<proteinExistence type="predicted"/>
<keyword evidence="1" id="KW-0812">Transmembrane</keyword>
<evidence type="ECO:0000256" key="1">
    <source>
        <dbReference type="SAM" id="Phobius"/>
    </source>
</evidence>
<dbReference type="OrthoDB" id="27509at2"/>
<dbReference type="RefSeq" id="WP_015403186.1">
    <property type="nucleotide sequence ID" value="NC_020304.1"/>
</dbReference>
<keyword evidence="3" id="KW-1185">Reference proteome</keyword>
<dbReference type="STRING" id="1167006.UWK_00916"/>
<keyword evidence="1" id="KW-1133">Transmembrane helix</keyword>
<organism evidence="2 3">
    <name type="scientific">Desulfocapsa sulfexigens (strain DSM 10523 / SB164P1)</name>
    <dbReference type="NCBI Taxonomy" id="1167006"/>
    <lineage>
        <taxon>Bacteria</taxon>
        <taxon>Pseudomonadati</taxon>
        <taxon>Thermodesulfobacteriota</taxon>
        <taxon>Desulfobulbia</taxon>
        <taxon>Desulfobulbales</taxon>
        <taxon>Desulfocapsaceae</taxon>
        <taxon>Desulfocapsa</taxon>
    </lineage>
</organism>
<gene>
    <name evidence="2" type="ordered locus">UWK_00916</name>
</gene>
<dbReference type="Proteomes" id="UP000011721">
    <property type="component" value="Chromosome"/>
</dbReference>
<protein>
    <recommendedName>
        <fullName evidence="4">DUF4149 domain-containing protein</fullName>
    </recommendedName>
</protein>
<dbReference type="eggNOG" id="ENOG5032SXD">
    <property type="taxonomic scope" value="Bacteria"/>
</dbReference>
<feature type="transmembrane region" description="Helical" evidence="1">
    <location>
        <begin position="12"/>
        <end position="31"/>
    </location>
</feature>
<feature type="transmembrane region" description="Helical" evidence="1">
    <location>
        <begin position="120"/>
        <end position="138"/>
    </location>
</feature>
<name>M1PCP0_DESSD</name>
<evidence type="ECO:0008006" key="4">
    <source>
        <dbReference type="Google" id="ProtNLM"/>
    </source>
</evidence>
<dbReference type="HOGENOM" id="CLU_114902_0_0_7"/>
<reference evidence="3" key="1">
    <citation type="journal article" date="2013" name="Stand. Genomic Sci.">
        <title>Complete genome sequence of Desulfocapsa sulfexigens, a marine deltaproteobacterium specialized in disproportionating inorganic sulfur compounds.</title>
        <authorList>
            <person name="Finster K.W."/>
            <person name="Kjeldsen K.U."/>
            <person name="Kube M."/>
            <person name="Reinhardt R."/>
            <person name="Mussmann M."/>
            <person name="Amann R."/>
            <person name="Schreiber L."/>
        </authorList>
    </citation>
    <scope>NUCLEOTIDE SEQUENCE [LARGE SCALE GENOMIC DNA]</scope>
    <source>
        <strain evidence="3">DSM 10523 / SB164P1</strain>
    </source>
</reference>
<dbReference type="PATRIC" id="fig|1167006.5.peg.1028"/>
<dbReference type="KEGG" id="dsf:UWK_00916"/>
<dbReference type="AlphaFoldDB" id="M1PCP0"/>
<dbReference type="EMBL" id="CP003985">
    <property type="protein sequence ID" value="AGF77490.1"/>
    <property type="molecule type" value="Genomic_DNA"/>
</dbReference>
<feature type="transmembrane region" description="Helical" evidence="1">
    <location>
        <begin position="52"/>
        <end position="73"/>
    </location>
</feature>
<feature type="transmembrane region" description="Helical" evidence="1">
    <location>
        <begin position="79"/>
        <end position="99"/>
    </location>
</feature>
<evidence type="ECO:0000313" key="2">
    <source>
        <dbReference type="EMBL" id="AGF77490.1"/>
    </source>
</evidence>